<dbReference type="EMBL" id="CP092885">
    <property type="protein sequence ID" value="UYV83461.1"/>
    <property type="molecule type" value="Genomic_DNA"/>
</dbReference>
<reference evidence="1 2" key="1">
    <citation type="submission" date="2022-03" db="EMBL/GenBank/DDBJ databases">
        <title>A chromosomal length assembly of Cordylochernes scorpioides.</title>
        <authorList>
            <person name="Zeh D."/>
            <person name="Zeh J."/>
        </authorList>
    </citation>
    <scope>NUCLEOTIDE SEQUENCE [LARGE SCALE GENOMIC DNA]</scope>
    <source>
        <strain evidence="1">IN4F17</strain>
        <tissue evidence="1">Whole Body</tissue>
    </source>
</reference>
<accession>A0ABY6LT03</accession>
<organism evidence="1 2">
    <name type="scientific">Cordylochernes scorpioides</name>
    <dbReference type="NCBI Taxonomy" id="51811"/>
    <lineage>
        <taxon>Eukaryota</taxon>
        <taxon>Metazoa</taxon>
        <taxon>Ecdysozoa</taxon>
        <taxon>Arthropoda</taxon>
        <taxon>Chelicerata</taxon>
        <taxon>Arachnida</taxon>
        <taxon>Pseudoscorpiones</taxon>
        <taxon>Cheliferoidea</taxon>
        <taxon>Chernetidae</taxon>
        <taxon>Cordylochernes</taxon>
    </lineage>
</organism>
<keyword evidence="2" id="KW-1185">Reference proteome</keyword>
<sequence>MNNLPPPSSFTIDQNDPYKWPKWRKKFENYIIASNLDSKSIQQQRAILLHIIGDSALEIYNTFGLLDEYKDVLKGNGHLSYIYDIKISDMAEPKISPARRLPRALLQPVKEELLKMEEDGIIEKNRRIYFMGAPNGSGKETIGQISNMHLPK</sequence>
<proteinExistence type="predicted"/>
<gene>
    <name evidence="1" type="ORF">LAZ67_23001106</name>
</gene>
<name>A0ABY6LT03_9ARAC</name>
<evidence type="ECO:0000313" key="2">
    <source>
        <dbReference type="Proteomes" id="UP001235939"/>
    </source>
</evidence>
<protein>
    <submittedName>
        <fullName evidence="1">K02A2.6-like</fullName>
    </submittedName>
</protein>
<dbReference type="Proteomes" id="UP001235939">
    <property type="component" value="Chromosome 23"/>
</dbReference>
<evidence type="ECO:0000313" key="1">
    <source>
        <dbReference type="EMBL" id="UYV83461.1"/>
    </source>
</evidence>